<dbReference type="SUPFAM" id="SSF160443">
    <property type="entry name" value="SMR domain-like"/>
    <property type="match status" value="1"/>
</dbReference>
<dbReference type="InterPro" id="IPR052772">
    <property type="entry name" value="Endo/PolyKinase_Domain-Protein"/>
</dbReference>
<evidence type="ECO:0000313" key="3">
    <source>
        <dbReference type="EMBL" id="KAJ3614436.1"/>
    </source>
</evidence>
<dbReference type="Pfam" id="PF08590">
    <property type="entry name" value="DUF1771"/>
    <property type="match status" value="1"/>
</dbReference>
<dbReference type="GO" id="GO:0005634">
    <property type="term" value="C:nucleus"/>
    <property type="evidence" value="ECO:0007669"/>
    <property type="project" value="TreeGrafter"/>
</dbReference>
<dbReference type="InterPro" id="IPR056718">
    <property type="entry name" value="DUF7816"/>
</dbReference>
<feature type="domain" description="Smr" evidence="2">
    <location>
        <begin position="551"/>
        <end position="601"/>
    </location>
</feature>
<comment type="caution">
    <text evidence="3">The sequence shown here is derived from an EMBL/GenBank/DDBJ whole genome shotgun (WGS) entry which is preliminary data.</text>
</comment>
<evidence type="ECO:0000259" key="2">
    <source>
        <dbReference type="PROSITE" id="PS50828"/>
    </source>
</evidence>
<evidence type="ECO:0000313" key="4">
    <source>
        <dbReference type="Proteomes" id="UP001148018"/>
    </source>
</evidence>
<dbReference type="Pfam" id="PF25124">
    <property type="entry name" value="DUF7816"/>
    <property type="match status" value="1"/>
</dbReference>
<organism evidence="3 4">
    <name type="scientific">Muraenolepis orangiensis</name>
    <name type="common">Patagonian moray cod</name>
    <dbReference type="NCBI Taxonomy" id="630683"/>
    <lineage>
        <taxon>Eukaryota</taxon>
        <taxon>Metazoa</taxon>
        <taxon>Chordata</taxon>
        <taxon>Craniata</taxon>
        <taxon>Vertebrata</taxon>
        <taxon>Euteleostomi</taxon>
        <taxon>Actinopterygii</taxon>
        <taxon>Neopterygii</taxon>
        <taxon>Teleostei</taxon>
        <taxon>Neoteleostei</taxon>
        <taxon>Acanthomorphata</taxon>
        <taxon>Zeiogadaria</taxon>
        <taxon>Gadariae</taxon>
        <taxon>Gadiformes</taxon>
        <taxon>Muraenolepidoidei</taxon>
        <taxon>Muraenolepididae</taxon>
        <taxon>Muraenolepis</taxon>
    </lineage>
</organism>
<dbReference type="OrthoDB" id="3231855at2759"/>
<dbReference type="Proteomes" id="UP001148018">
    <property type="component" value="Unassembled WGS sequence"/>
</dbReference>
<name>A0A9Q0EVS1_9TELE</name>
<dbReference type="PANTHER" id="PTHR46535:SF1">
    <property type="entry name" value="NEDD4-BINDING PROTEIN 2"/>
    <property type="match status" value="1"/>
</dbReference>
<dbReference type="InterPro" id="IPR036063">
    <property type="entry name" value="Smr_dom_sf"/>
</dbReference>
<protein>
    <recommendedName>
        <fullName evidence="2">Smr domain-containing protein</fullName>
    </recommendedName>
</protein>
<dbReference type="Gene3D" id="3.30.1370.110">
    <property type="match status" value="1"/>
</dbReference>
<dbReference type="CDD" id="cd14279">
    <property type="entry name" value="CUE"/>
    <property type="match status" value="1"/>
</dbReference>
<dbReference type="EMBL" id="JANIIK010000034">
    <property type="protein sequence ID" value="KAJ3614436.1"/>
    <property type="molecule type" value="Genomic_DNA"/>
</dbReference>
<feature type="region of interest" description="Disordered" evidence="1">
    <location>
        <begin position="1"/>
        <end position="58"/>
    </location>
</feature>
<accession>A0A9Q0EVS1</accession>
<dbReference type="InterPro" id="IPR002625">
    <property type="entry name" value="Smr_dom"/>
</dbReference>
<dbReference type="PANTHER" id="PTHR46535">
    <property type="entry name" value="NEDD4-BINDING PROTEIN 2"/>
    <property type="match status" value="1"/>
</dbReference>
<dbReference type="GO" id="GO:0004519">
    <property type="term" value="F:endonuclease activity"/>
    <property type="evidence" value="ECO:0007669"/>
    <property type="project" value="TreeGrafter"/>
</dbReference>
<evidence type="ECO:0000256" key="1">
    <source>
        <dbReference type="SAM" id="MobiDB-lite"/>
    </source>
</evidence>
<dbReference type="PROSITE" id="PS50828">
    <property type="entry name" value="SMR"/>
    <property type="match status" value="1"/>
</dbReference>
<reference evidence="3" key="1">
    <citation type="submission" date="2022-07" db="EMBL/GenBank/DDBJ databases">
        <title>Chromosome-level genome of Muraenolepis orangiensis.</title>
        <authorList>
            <person name="Kim J."/>
        </authorList>
    </citation>
    <scope>NUCLEOTIDE SEQUENCE</scope>
    <source>
        <strain evidence="3">KU_S4_2022</strain>
        <tissue evidence="3">Muscle</tissue>
    </source>
</reference>
<dbReference type="AlphaFoldDB" id="A0A9Q0EVS1"/>
<sequence>MPQKKKNTNTQSPARVPGRSNEETTAGSRHTRGLRGYHETGGGGATASSSGGRLPSSSPHIEELVQSMQEVFSHLDSEVVYIVLSECGFKGFELTAAVLFSSHPSDRSSDLYHSRLSLNCSSPAWSLELLVQAKLFYKKTDSASESSTGMPSGDMRGEIYKKTDSASESSKGMPSGDMRGEMVVVALWRKTVVKLLDAISVRLVRLLPLRAMLKRWAVEAVRNGNSVVATAVNPLGHCEVPYRMVHEKGTQVEEKEIGVTRSRLENLLILSRHFKLVNFDILEDLYDKCHQDLEWTTNLLLDSGEGLFKHDDCSKEQGNACGEDEQNIVPLCDTLERDLNIELPSSAIGACSSDDYSVHMDLNLAKLLHQKWKDTIQTRYADLDWPDAATLLKEKQLYDLFPGIDRQFLRDLFRDHNYRLTETEQCLRSLQGEAQVKTVVAPEVSHTESFRAASKEREKRLKLPDPAIGRYQDTEDPKYEDFREEAILQKRRQHEKFAMAAEAFKQGKKDIASFYASQGHLHGQKMREANSRAGVRIFKQVNSSLLPRNSLDLHGLHVDEALQNLAQVLQNKTAEYQQGLCPPQLSVITGRGNHSQGGVAPTMEYPWYIDNHDDRHQIGGCGSYNPASAS</sequence>
<dbReference type="InterPro" id="IPR013899">
    <property type="entry name" value="DUF1771"/>
</dbReference>
<feature type="compositionally biased region" description="Low complexity" evidence="1">
    <location>
        <begin position="46"/>
        <end position="58"/>
    </location>
</feature>
<proteinExistence type="predicted"/>
<keyword evidence="4" id="KW-1185">Reference proteome</keyword>
<dbReference type="SMART" id="SM01162">
    <property type="entry name" value="DUF1771"/>
    <property type="match status" value="1"/>
</dbReference>
<gene>
    <name evidence="3" type="ORF">NHX12_018009</name>
</gene>